<name>A0A5N7AXW2_9EURO</name>
<dbReference type="AlphaFoldDB" id="A0A5N7AXW2"/>
<sequence>MSERKRIRYHYEGIESWEENHAKLHEIINEDTGGEPWPETKSLPPIGFTAPLTTSAIQKLKGLSGVEIIEISDDD</sequence>
<dbReference type="OrthoDB" id="3434980at2759"/>
<accession>A0A5N7AXW2</accession>
<evidence type="ECO:0000313" key="2">
    <source>
        <dbReference type="Proteomes" id="UP000326198"/>
    </source>
</evidence>
<proteinExistence type="predicted"/>
<reference evidence="1 2" key="1">
    <citation type="submission" date="2019-04" db="EMBL/GenBank/DDBJ databases">
        <title>Friends and foes A comparative genomics studyof 23 Aspergillus species from section Flavi.</title>
        <authorList>
            <consortium name="DOE Joint Genome Institute"/>
            <person name="Kjaerbolling I."/>
            <person name="Vesth T."/>
            <person name="Frisvad J.C."/>
            <person name="Nybo J.L."/>
            <person name="Theobald S."/>
            <person name="Kildgaard S."/>
            <person name="Isbrandt T."/>
            <person name="Kuo A."/>
            <person name="Sato A."/>
            <person name="Lyhne E.K."/>
            <person name="Kogle M.E."/>
            <person name="Wiebenga A."/>
            <person name="Kun R.S."/>
            <person name="Lubbers R.J."/>
            <person name="Makela M.R."/>
            <person name="Barry K."/>
            <person name="Chovatia M."/>
            <person name="Clum A."/>
            <person name="Daum C."/>
            <person name="Haridas S."/>
            <person name="He G."/>
            <person name="LaButti K."/>
            <person name="Lipzen A."/>
            <person name="Mondo S."/>
            <person name="Riley R."/>
            <person name="Salamov A."/>
            <person name="Simmons B.A."/>
            <person name="Magnuson J.K."/>
            <person name="Henrissat B."/>
            <person name="Mortensen U.H."/>
            <person name="Larsen T.O."/>
            <person name="Devries R.P."/>
            <person name="Grigoriev I.V."/>
            <person name="Machida M."/>
            <person name="Baker S.E."/>
            <person name="Andersen M.R."/>
        </authorList>
    </citation>
    <scope>NUCLEOTIDE SEQUENCE [LARGE SCALE GENOMIC DNA]</scope>
    <source>
        <strain evidence="1 2">IBT 29228</strain>
    </source>
</reference>
<protein>
    <submittedName>
        <fullName evidence="1">Uncharacterized protein</fullName>
    </submittedName>
</protein>
<evidence type="ECO:0000313" key="1">
    <source>
        <dbReference type="EMBL" id="KAE8374672.1"/>
    </source>
</evidence>
<gene>
    <name evidence="1" type="ORF">BDV26DRAFT_269445</name>
</gene>
<organism evidence="1 2">
    <name type="scientific">Aspergillus bertholletiae</name>
    <dbReference type="NCBI Taxonomy" id="1226010"/>
    <lineage>
        <taxon>Eukaryota</taxon>
        <taxon>Fungi</taxon>
        <taxon>Dikarya</taxon>
        <taxon>Ascomycota</taxon>
        <taxon>Pezizomycotina</taxon>
        <taxon>Eurotiomycetes</taxon>
        <taxon>Eurotiomycetidae</taxon>
        <taxon>Eurotiales</taxon>
        <taxon>Aspergillaceae</taxon>
        <taxon>Aspergillus</taxon>
        <taxon>Aspergillus subgen. Circumdati</taxon>
    </lineage>
</organism>
<dbReference type="EMBL" id="ML736278">
    <property type="protein sequence ID" value="KAE8374672.1"/>
    <property type="molecule type" value="Genomic_DNA"/>
</dbReference>
<keyword evidence="2" id="KW-1185">Reference proteome</keyword>
<dbReference type="Proteomes" id="UP000326198">
    <property type="component" value="Unassembled WGS sequence"/>
</dbReference>